<keyword evidence="3 6" id="KW-0187">Copper transport</keyword>
<evidence type="ECO:0000256" key="2">
    <source>
        <dbReference type="ARBA" id="ARBA00022692"/>
    </source>
</evidence>
<dbReference type="PANTHER" id="PTHR12483:SF24">
    <property type="entry name" value="COPPER TRANSPORTER 2-RELATED"/>
    <property type="match status" value="1"/>
</dbReference>
<evidence type="ECO:0000313" key="8">
    <source>
        <dbReference type="Proteomes" id="UP000323000"/>
    </source>
</evidence>
<evidence type="ECO:0000256" key="5">
    <source>
        <dbReference type="ARBA" id="ARBA00023136"/>
    </source>
</evidence>
<keyword evidence="6" id="KW-0813">Transport</keyword>
<keyword evidence="8" id="KW-1185">Reference proteome</keyword>
<evidence type="ECO:0000256" key="3">
    <source>
        <dbReference type="ARBA" id="ARBA00022796"/>
    </source>
</evidence>
<dbReference type="AlphaFoldDB" id="A0A5C7IP04"/>
<evidence type="ECO:0000256" key="6">
    <source>
        <dbReference type="RuleBase" id="RU367022"/>
    </source>
</evidence>
<dbReference type="EMBL" id="VAHF01000002">
    <property type="protein sequence ID" value="TXG70848.1"/>
    <property type="molecule type" value="Genomic_DNA"/>
</dbReference>
<dbReference type="GO" id="GO:0005886">
    <property type="term" value="C:plasma membrane"/>
    <property type="evidence" value="ECO:0007669"/>
    <property type="project" value="TreeGrafter"/>
</dbReference>
<keyword evidence="2 6" id="KW-0812">Transmembrane</keyword>
<protein>
    <recommendedName>
        <fullName evidence="6">Copper transport protein</fullName>
    </recommendedName>
</protein>
<dbReference type="GO" id="GO:0005375">
    <property type="term" value="F:copper ion transmembrane transporter activity"/>
    <property type="evidence" value="ECO:0007669"/>
    <property type="project" value="UniProtKB-UniRule"/>
</dbReference>
<gene>
    <name evidence="7" type="ORF">EZV62_005783</name>
</gene>
<accession>A0A5C7IP04</accession>
<dbReference type="Proteomes" id="UP000323000">
    <property type="component" value="Chromosome 2"/>
</dbReference>
<dbReference type="InterPro" id="IPR007274">
    <property type="entry name" value="Cop_transporter"/>
</dbReference>
<dbReference type="OrthoDB" id="73901at2759"/>
<comment type="similarity">
    <text evidence="1 6">Belongs to the copper transporter (Ctr) (TC 1.A.56) family. SLC31A subfamily.</text>
</comment>
<feature type="transmembrane region" description="Helical" evidence="6">
    <location>
        <begin position="106"/>
        <end position="127"/>
    </location>
</feature>
<keyword evidence="4 6" id="KW-1133">Transmembrane helix</keyword>
<proteinExistence type="inferred from homology"/>
<comment type="caution">
    <text evidence="7">The sequence shown here is derived from an EMBL/GenBank/DDBJ whole genome shotgun (WGS) entry which is preliminary data.</text>
</comment>
<keyword evidence="6" id="KW-0406">Ion transport</keyword>
<reference evidence="8" key="1">
    <citation type="journal article" date="2019" name="Gigascience">
        <title>De novo genome assembly of the endangered Acer yangbiense, a plant species with extremely small populations endemic to Yunnan Province, China.</title>
        <authorList>
            <person name="Yang J."/>
            <person name="Wariss H.M."/>
            <person name="Tao L."/>
            <person name="Zhang R."/>
            <person name="Yun Q."/>
            <person name="Hollingsworth P."/>
            <person name="Dao Z."/>
            <person name="Luo G."/>
            <person name="Guo H."/>
            <person name="Ma Y."/>
            <person name="Sun W."/>
        </authorList>
    </citation>
    <scope>NUCLEOTIDE SEQUENCE [LARGE SCALE GENOMIC DNA]</scope>
    <source>
        <strain evidence="8">cv. Malutang</strain>
    </source>
</reference>
<keyword evidence="5 6" id="KW-0472">Membrane</keyword>
<comment type="subcellular location">
    <subcellularLocation>
        <location evidence="6">Membrane</location>
        <topology evidence="6">Multi-pass membrane protein</topology>
    </subcellularLocation>
</comment>
<name>A0A5C7IP04_9ROSI</name>
<evidence type="ECO:0000256" key="4">
    <source>
        <dbReference type="ARBA" id="ARBA00022989"/>
    </source>
</evidence>
<evidence type="ECO:0000313" key="7">
    <source>
        <dbReference type="EMBL" id="TXG70848.1"/>
    </source>
</evidence>
<keyword evidence="6" id="KW-0186">Copper</keyword>
<dbReference type="PANTHER" id="PTHR12483">
    <property type="entry name" value="SOLUTE CARRIER FAMILY 31 COPPER TRANSPORTERS"/>
    <property type="match status" value="1"/>
</dbReference>
<organism evidence="7 8">
    <name type="scientific">Acer yangbiense</name>
    <dbReference type="NCBI Taxonomy" id="1000413"/>
    <lineage>
        <taxon>Eukaryota</taxon>
        <taxon>Viridiplantae</taxon>
        <taxon>Streptophyta</taxon>
        <taxon>Embryophyta</taxon>
        <taxon>Tracheophyta</taxon>
        <taxon>Spermatophyta</taxon>
        <taxon>Magnoliopsida</taxon>
        <taxon>eudicotyledons</taxon>
        <taxon>Gunneridae</taxon>
        <taxon>Pentapetalae</taxon>
        <taxon>rosids</taxon>
        <taxon>malvids</taxon>
        <taxon>Sapindales</taxon>
        <taxon>Sapindaceae</taxon>
        <taxon>Hippocastanoideae</taxon>
        <taxon>Acereae</taxon>
        <taxon>Acer</taxon>
    </lineage>
</organism>
<evidence type="ECO:0000256" key="1">
    <source>
        <dbReference type="ARBA" id="ARBA00006921"/>
    </source>
</evidence>
<dbReference type="Pfam" id="PF04145">
    <property type="entry name" value="Ctr"/>
    <property type="match status" value="2"/>
</dbReference>
<sequence>MDHDHMHGGDMGGMASPPKSMNGAGGMMHRHKMMMHMTFFWSTNAEVLFSGWPGTSTKMYILSLVFVFALAILVEWLSSTHMIREGMNNVAAGMIQTVKHANRVGLAYMVMLAVMSFNAGVLLAALAGHTPGLFVFRSRVFKKKARPPSYQKTSDLPPMSC</sequence>
<feature type="transmembrane region" description="Helical" evidence="6">
    <location>
        <begin position="59"/>
        <end position="77"/>
    </location>
</feature>